<accession>C4G977</accession>
<comment type="caution">
    <text evidence="2">The sequence shown here is derived from an EMBL/GenBank/DDBJ whole genome shotgun (WGS) entry which is preliminary data.</text>
</comment>
<dbReference type="STRING" id="626523.GCWU000342_00528"/>
<keyword evidence="3" id="KW-1185">Reference proteome</keyword>
<dbReference type="AlphaFoldDB" id="C4G977"/>
<dbReference type="EMBL" id="ACIP02000001">
    <property type="protein sequence ID" value="EEP29174.1"/>
    <property type="molecule type" value="Genomic_DNA"/>
</dbReference>
<dbReference type="HOGENOM" id="CLU_2002368_0_0_9"/>
<evidence type="ECO:0000313" key="3">
    <source>
        <dbReference type="Proteomes" id="UP000003494"/>
    </source>
</evidence>
<gene>
    <name evidence="2" type="ORF">GCWU000342_00528</name>
</gene>
<organism evidence="2 3">
    <name type="scientific">Shuttleworthella satelles DSM 14600</name>
    <dbReference type="NCBI Taxonomy" id="626523"/>
    <lineage>
        <taxon>Bacteria</taxon>
        <taxon>Bacillati</taxon>
        <taxon>Bacillota</taxon>
        <taxon>Clostridia</taxon>
        <taxon>Lachnospirales</taxon>
        <taxon>Lachnospiraceae</taxon>
        <taxon>Shuttleworthella</taxon>
    </lineage>
</organism>
<evidence type="ECO:0000313" key="2">
    <source>
        <dbReference type="EMBL" id="EEP29174.1"/>
    </source>
</evidence>
<reference evidence="2" key="1">
    <citation type="submission" date="2009-04" db="EMBL/GenBank/DDBJ databases">
        <authorList>
            <person name="Weinstock G."/>
            <person name="Sodergren E."/>
            <person name="Clifton S."/>
            <person name="Fulton L."/>
            <person name="Fulton B."/>
            <person name="Courtney L."/>
            <person name="Fronick C."/>
            <person name="Harrison M."/>
            <person name="Strong C."/>
            <person name="Farmer C."/>
            <person name="Delahaunty K."/>
            <person name="Markovic C."/>
            <person name="Hall O."/>
            <person name="Minx P."/>
            <person name="Tomlinson C."/>
            <person name="Mitreva M."/>
            <person name="Nelson J."/>
            <person name="Hou S."/>
            <person name="Wollam A."/>
            <person name="Pepin K.H."/>
            <person name="Johnson M."/>
            <person name="Bhonagiri V."/>
            <person name="Nash W.E."/>
            <person name="Warren W."/>
            <person name="Chinwalla A."/>
            <person name="Mardis E.R."/>
            <person name="Wilson R.K."/>
        </authorList>
    </citation>
    <scope>NUCLEOTIDE SEQUENCE [LARGE SCALE GENOMIC DNA]</scope>
    <source>
        <strain evidence="2">DSM 14600</strain>
    </source>
</reference>
<dbReference type="Proteomes" id="UP000003494">
    <property type="component" value="Unassembled WGS sequence"/>
</dbReference>
<evidence type="ECO:0000256" key="1">
    <source>
        <dbReference type="SAM" id="MobiDB-lite"/>
    </source>
</evidence>
<feature type="region of interest" description="Disordered" evidence="1">
    <location>
        <begin position="99"/>
        <end position="124"/>
    </location>
</feature>
<proteinExistence type="predicted"/>
<protein>
    <submittedName>
        <fullName evidence="2">Uncharacterized protein</fullName>
    </submittedName>
</protein>
<name>C4G977_9FIRM</name>
<sequence length="124" mass="14120">MRILILPCRRDFGNHSPPDSLSCTIFSAKLRRICHLQDFLHTENRKGQGLAEPKPSKTNFQRVRAFKNKSPENWSLQKQISGELEPSKTNLRRVRAFKNKSPENWSLQKIPPGSSPAGAKQSIL</sequence>